<reference evidence="5" key="1">
    <citation type="journal article" date="2015" name="Proc. Natl. Acad. Sci. U.S.A.">
        <title>Genome sequence of the Asian Tiger mosquito, Aedes albopictus, reveals insights into its biology, genetics, and evolution.</title>
        <authorList>
            <person name="Chen X.G."/>
            <person name="Jiang X."/>
            <person name="Gu J."/>
            <person name="Xu M."/>
            <person name="Wu Y."/>
            <person name="Deng Y."/>
            <person name="Zhang C."/>
            <person name="Bonizzoni M."/>
            <person name="Dermauw W."/>
            <person name="Vontas J."/>
            <person name="Armbruster P."/>
            <person name="Huang X."/>
            <person name="Yang Y."/>
            <person name="Zhang H."/>
            <person name="He W."/>
            <person name="Peng H."/>
            <person name="Liu Y."/>
            <person name="Wu K."/>
            <person name="Chen J."/>
            <person name="Lirakis M."/>
            <person name="Topalis P."/>
            <person name="Van Leeuwen T."/>
            <person name="Hall A.B."/>
            <person name="Jiang X."/>
            <person name="Thorpe C."/>
            <person name="Mueller R.L."/>
            <person name="Sun C."/>
            <person name="Waterhouse R.M."/>
            <person name="Yan G."/>
            <person name="Tu Z.J."/>
            <person name="Fang X."/>
            <person name="James A.A."/>
        </authorList>
    </citation>
    <scope>NUCLEOTIDE SEQUENCE [LARGE SCALE GENOMIC DNA]</scope>
    <source>
        <strain evidence="5">Foshan</strain>
    </source>
</reference>
<dbReference type="InterPro" id="IPR011599">
    <property type="entry name" value="PFD_alpha_archaea"/>
</dbReference>
<dbReference type="InterPro" id="IPR009053">
    <property type="entry name" value="Prefoldin"/>
</dbReference>
<evidence type="ECO:0008006" key="6">
    <source>
        <dbReference type="Google" id="ProtNLM"/>
    </source>
</evidence>
<dbReference type="InterPro" id="IPR004127">
    <property type="entry name" value="Prefoldin_subunit_alpha"/>
</dbReference>
<dbReference type="RefSeq" id="XP_062699751.1">
    <property type="nucleotide sequence ID" value="XM_062843767.1"/>
</dbReference>
<dbReference type="PANTHER" id="PTHR12674">
    <property type="entry name" value="PREFOLDIN SUBUNIT 5"/>
    <property type="match status" value="1"/>
</dbReference>
<name>A0ABM1Z5Z9_AEDAL</name>
<reference evidence="4" key="2">
    <citation type="submission" date="2025-05" db="UniProtKB">
        <authorList>
            <consortium name="EnsemblMetazoa"/>
        </authorList>
    </citation>
    <scope>IDENTIFICATION</scope>
    <source>
        <strain evidence="4">Foshan</strain>
    </source>
</reference>
<evidence type="ECO:0000256" key="3">
    <source>
        <dbReference type="SAM" id="Coils"/>
    </source>
</evidence>
<keyword evidence="5" id="KW-1185">Reference proteome</keyword>
<dbReference type="PRINTS" id="PR01502">
    <property type="entry name" value="UXTPROTEIN"/>
</dbReference>
<dbReference type="Pfam" id="PF02996">
    <property type="entry name" value="Prefoldin"/>
    <property type="match status" value="1"/>
</dbReference>
<dbReference type="EnsemblMetazoa" id="AALFPA23_015389.R22372">
    <property type="protein sequence ID" value="AALFPA23_015389.P22372"/>
    <property type="gene ID" value="AALFPA23_015389"/>
</dbReference>
<dbReference type="CDD" id="cd23158">
    <property type="entry name" value="Prefoldin_UXT"/>
    <property type="match status" value="1"/>
</dbReference>
<keyword evidence="3" id="KW-0175">Coiled coil</keyword>
<accession>A0ABM1Z5Z9</accession>
<sequence>MTPAMVEDRLAPENIESFVNDCLREDLKLYEQQLARLNSEIMEYVQLKNMIENIQENASDGFKTQVNIGGNFFMKAKADRVERILVDVGLKHFVEFSLEEALKFVDMKVKVLTKQADVIRDKSVETRANIKLALMVIGDTNKLYGGQGTQEKLTRGQAFTIINLF</sequence>
<evidence type="ECO:0000313" key="4">
    <source>
        <dbReference type="EnsemblMetazoa" id="AALFPA23_015389.P22372"/>
    </source>
</evidence>
<dbReference type="GeneID" id="134284683"/>
<evidence type="ECO:0000256" key="2">
    <source>
        <dbReference type="ARBA" id="ARBA00010048"/>
    </source>
</evidence>
<dbReference type="NCBIfam" id="TIGR00293">
    <property type="entry name" value="prefoldin subunit alpha"/>
    <property type="match status" value="1"/>
</dbReference>
<evidence type="ECO:0000313" key="5">
    <source>
        <dbReference type="Proteomes" id="UP000069940"/>
    </source>
</evidence>
<proteinExistence type="inferred from homology"/>
<dbReference type="Gene3D" id="1.10.287.370">
    <property type="match status" value="1"/>
</dbReference>
<comment type="similarity">
    <text evidence="1">Belongs to the UXT family.</text>
</comment>
<protein>
    <recommendedName>
        <fullName evidence="6">Lethal 2 35cc</fullName>
    </recommendedName>
</protein>
<dbReference type="PANTHER" id="PTHR12674:SF2">
    <property type="entry name" value="PREFOLDIN SUBUNIT 5"/>
    <property type="match status" value="1"/>
</dbReference>
<evidence type="ECO:0000256" key="1">
    <source>
        <dbReference type="ARBA" id="ARBA00007666"/>
    </source>
</evidence>
<comment type="similarity">
    <text evidence="2">Belongs to the prefoldin subunit alpha family.</text>
</comment>
<dbReference type="InterPro" id="IPR003994">
    <property type="entry name" value="UXT"/>
</dbReference>
<dbReference type="SUPFAM" id="SSF46579">
    <property type="entry name" value="Prefoldin"/>
    <property type="match status" value="1"/>
</dbReference>
<dbReference type="Proteomes" id="UP000069940">
    <property type="component" value="Unassembled WGS sequence"/>
</dbReference>
<feature type="coiled-coil region" evidence="3">
    <location>
        <begin position="20"/>
        <end position="57"/>
    </location>
</feature>
<organism evidence="4 5">
    <name type="scientific">Aedes albopictus</name>
    <name type="common">Asian tiger mosquito</name>
    <name type="synonym">Stegomyia albopicta</name>
    <dbReference type="NCBI Taxonomy" id="7160"/>
    <lineage>
        <taxon>Eukaryota</taxon>
        <taxon>Metazoa</taxon>
        <taxon>Ecdysozoa</taxon>
        <taxon>Arthropoda</taxon>
        <taxon>Hexapoda</taxon>
        <taxon>Insecta</taxon>
        <taxon>Pterygota</taxon>
        <taxon>Neoptera</taxon>
        <taxon>Endopterygota</taxon>
        <taxon>Diptera</taxon>
        <taxon>Nematocera</taxon>
        <taxon>Culicoidea</taxon>
        <taxon>Culicidae</taxon>
        <taxon>Culicinae</taxon>
        <taxon>Aedini</taxon>
        <taxon>Aedes</taxon>
        <taxon>Stegomyia</taxon>
    </lineage>
</organism>